<dbReference type="AlphaFoldDB" id="A0AAD4L2Y1"/>
<keyword evidence="3" id="KW-1185">Reference proteome</keyword>
<dbReference type="GeneID" id="70243183"/>
<dbReference type="EMBL" id="JAJTJA010000002">
    <property type="protein sequence ID" value="KAH8703243.1"/>
    <property type="molecule type" value="Genomic_DNA"/>
</dbReference>
<name>A0AAD4L2Y1_9EURO</name>
<organism evidence="2 3">
    <name type="scientific">Talaromyces proteolyticus</name>
    <dbReference type="NCBI Taxonomy" id="1131652"/>
    <lineage>
        <taxon>Eukaryota</taxon>
        <taxon>Fungi</taxon>
        <taxon>Dikarya</taxon>
        <taxon>Ascomycota</taxon>
        <taxon>Pezizomycotina</taxon>
        <taxon>Eurotiomycetes</taxon>
        <taxon>Eurotiomycetidae</taxon>
        <taxon>Eurotiales</taxon>
        <taxon>Trichocomaceae</taxon>
        <taxon>Talaromyces</taxon>
        <taxon>Talaromyces sect. Bacilispori</taxon>
    </lineage>
</organism>
<gene>
    <name evidence="2" type="ORF">BGW36DRAFT_333920</name>
</gene>
<dbReference type="Proteomes" id="UP001201262">
    <property type="component" value="Unassembled WGS sequence"/>
</dbReference>
<evidence type="ECO:0000256" key="1">
    <source>
        <dbReference type="SAM" id="Phobius"/>
    </source>
</evidence>
<proteinExistence type="predicted"/>
<keyword evidence="1" id="KW-0812">Transmembrane</keyword>
<protein>
    <submittedName>
        <fullName evidence="2">Uncharacterized protein</fullName>
    </submittedName>
</protein>
<comment type="caution">
    <text evidence="2">The sequence shown here is derived from an EMBL/GenBank/DDBJ whole genome shotgun (WGS) entry which is preliminary data.</text>
</comment>
<sequence>MSSAVASQAGQILREIFKIPSRAREQVGSSWRSRFWQAAEKSRKELLLTSLNIHRPIWIVGTAGTYTTAYAGYLAIKYMRRMRA</sequence>
<feature type="transmembrane region" description="Helical" evidence="1">
    <location>
        <begin position="57"/>
        <end position="76"/>
    </location>
</feature>
<keyword evidence="1" id="KW-0472">Membrane</keyword>
<dbReference type="RefSeq" id="XP_046076261.1">
    <property type="nucleotide sequence ID" value="XM_046212896.1"/>
</dbReference>
<keyword evidence="1" id="KW-1133">Transmembrane helix</keyword>
<accession>A0AAD4L2Y1</accession>
<evidence type="ECO:0000313" key="2">
    <source>
        <dbReference type="EMBL" id="KAH8703243.1"/>
    </source>
</evidence>
<evidence type="ECO:0000313" key="3">
    <source>
        <dbReference type="Proteomes" id="UP001201262"/>
    </source>
</evidence>
<reference evidence="2" key="1">
    <citation type="submission" date="2021-12" db="EMBL/GenBank/DDBJ databases">
        <title>Convergent genome expansion in fungi linked to evolution of root-endophyte symbiosis.</title>
        <authorList>
            <consortium name="DOE Joint Genome Institute"/>
            <person name="Ke Y.-H."/>
            <person name="Bonito G."/>
            <person name="Liao H.-L."/>
            <person name="Looney B."/>
            <person name="Rojas-Flechas A."/>
            <person name="Nash J."/>
            <person name="Hameed K."/>
            <person name="Schadt C."/>
            <person name="Martin F."/>
            <person name="Crous P.W."/>
            <person name="Miettinen O."/>
            <person name="Magnuson J.K."/>
            <person name="Labbe J."/>
            <person name="Jacobson D."/>
            <person name="Doktycz M.J."/>
            <person name="Veneault-Fourrey C."/>
            <person name="Kuo A."/>
            <person name="Mondo S."/>
            <person name="Calhoun S."/>
            <person name="Riley R."/>
            <person name="Ohm R."/>
            <person name="LaButti K."/>
            <person name="Andreopoulos B."/>
            <person name="Pangilinan J."/>
            <person name="Nolan M."/>
            <person name="Tritt A."/>
            <person name="Clum A."/>
            <person name="Lipzen A."/>
            <person name="Daum C."/>
            <person name="Barry K."/>
            <person name="Grigoriev I.V."/>
            <person name="Vilgalys R."/>
        </authorList>
    </citation>
    <scope>NUCLEOTIDE SEQUENCE</scope>
    <source>
        <strain evidence="2">PMI_201</strain>
    </source>
</reference>